<evidence type="ECO:0000313" key="4">
    <source>
        <dbReference type="Proteomes" id="UP001155604"/>
    </source>
</evidence>
<dbReference type="EMBL" id="JAMTCC010000001">
    <property type="protein sequence ID" value="MCT7943915.1"/>
    <property type="molecule type" value="Genomic_DNA"/>
</dbReference>
<dbReference type="AlphaFoldDB" id="A0A9X2WR99"/>
<proteinExistence type="predicted"/>
<feature type="chain" id="PRO_5040981942" evidence="1">
    <location>
        <begin position="33"/>
        <end position="314"/>
    </location>
</feature>
<dbReference type="Proteomes" id="UP001155604">
    <property type="component" value="Unassembled WGS sequence"/>
</dbReference>
<reference evidence="3" key="1">
    <citation type="journal article" date="2023" name="Int. J. Syst. Evol. Microbiol.">
        <title>&lt;i&gt;Shewanella septentrionalis&lt;/i&gt; sp. nov. and &lt;i&gt;Shewanella holmiensis&lt;/i&gt; sp. nov., isolated from Baltic Sea water and sediments.</title>
        <authorList>
            <person name="Martin-Rodriguez A.J."/>
            <person name="Thorell K."/>
            <person name="Joffre E."/>
            <person name="Jensie-Markopoulos S."/>
            <person name="Moore E.R.B."/>
            <person name="Sjoling A."/>
        </authorList>
    </citation>
    <scope>NUCLEOTIDE SEQUENCE</scope>
    <source>
        <strain evidence="3">SP1W3</strain>
    </source>
</reference>
<gene>
    <name evidence="3" type="ORF">NE536_00800</name>
</gene>
<keyword evidence="4" id="KW-1185">Reference proteome</keyword>
<dbReference type="SUPFAM" id="SSF103515">
    <property type="entry name" value="Autotransporter"/>
    <property type="match status" value="1"/>
</dbReference>
<evidence type="ECO:0000313" key="3">
    <source>
        <dbReference type="EMBL" id="MCT7943915.1"/>
    </source>
</evidence>
<evidence type="ECO:0000256" key="1">
    <source>
        <dbReference type="SAM" id="SignalP"/>
    </source>
</evidence>
<accession>A0A9X2WR99</accession>
<protein>
    <submittedName>
        <fullName evidence="3">Autotransporter outer membrane beta-barrel domain-containing protein</fullName>
    </submittedName>
</protein>
<sequence>MANRELSPSSAKLRLLKSAVLLLPLMSCAAIAADKPSQEYKPFRLSVAQISTQSAEVANGNTELQRDSLLLSAGMNVPLNQQWSLGFRVGYDRLDYDWRNITLTGANNVAPLFGIDGQNWDHINRYRAGVSLNYRMDKHWAFFLAPQIQYAYADTASASEAQSYGVVASAMYAFDSGNMIGVGVAYLNDIDEVRTVPYLAMRWQIDEHWALANPFQAGFSGPAGLELSYQFNPDWNIGFGSSRRTERFLIEDDDTVVETNEWVSYLRGGWRATSAITVNLYAGYYFDGELEVTDQAALDMDSQGAAALDIEFKF</sequence>
<feature type="signal peptide" evidence="1">
    <location>
        <begin position="1"/>
        <end position="32"/>
    </location>
</feature>
<evidence type="ECO:0000259" key="2">
    <source>
        <dbReference type="Pfam" id="PF19783"/>
    </source>
</evidence>
<dbReference type="Pfam" id="PF19783">
    <property type="entry name" value="DUF6268"/>
    <property type="match status" value="1"/>
</dbReference>
<dbReference type="InterPro" id="IPR036709">
    <property type="entry name" value="Autotransporte_beta_dom_sf"/>
</dbReference>
<dbReference type="InterPro" id="IPR046235">
    <property type="entry name" value="DUF6268"/>
</dbReference>
<organism evidence="3 4">
    <name type="scientific">Shewanella septentrionalis</name>
    <dbReference type="NCBI Taxonomy" id="2952223"/>
    <lineage>
        <taxon>Bacteria</taxon>
        <taxon>Pseudomonadati</taxon>
        <taxon>Pseudomonadota</taxon>
        <taxon>Gammaproteobacteria</taxon>
        <taxon>Alteromonadales</taxon>
        <taxon>Shewanellaceae</taxon>
        <taxon>Shewanella</taxon>
    </lineage>
</organism>
<comment type="caution">
    <text evidence="3">The sequence shown here is derived from an EMBL/GenBank/DDBJ whole genome shotgun (WGS) entry which is preliminary data.</text>
</comment>
<feature type="domain" description="DUF6268" evidence="2">
    <location>
        <begin position="170"/>
        <end position="294"/>
    </location>
</feature>
<keyword evidence="1" id="KW-0732">Signal</keyword>
<name>A0A9X2WR99_9GAMM</name>
<dbReference type="RefSeq" id="WP_261271485.1">
    <property type="nucleotide sequence ID" value="NZ_JAMTCC010000001.1"/>
</dbReference>